<dbReference type="GO" id="GO:0106430">
    <property type="term" value="F:dihydroorotate dehydrogenase (quinone) activity"/>
    <property type="evidence" value="ECO:0007669"/>
    <property type="project" value="UniProtKB-EC"/>
</dbReference>
<evidence type="ECO:0000313" key="10">
    <source>
        <dbReference type="EMBL" id="MFC6176078.1"/>
    </source>
</evidence>
<evidence type="ECO:0000256" key="3">
    <source>
        <dbReference type="ARBA" id="ARBA00022630"/>
    </source>
</evidence>
<accession>A0ABW1RNG3</accession>
<dbReference type="EC" id="1.3.5.2" evidence="8"/>
<keyword evidence="5" id="KW-0665">Pyrimidine biosynthesis</keyword>
<name>A0ABW1RNG3_9LACO</name>
<reference evidence="11" key="1">
    <citation type="journal article" date="2019" name="Int. J. Syst. Evol. Microbiol.">
        <title>The Global Catalogue of Microorganisms (GCM) 10K type strain sequencing project: providing services to taxonomists for standard genome sequencing and annotation.</title>
        <authorList>
            <consortium name="The Broad Institute Genomics Platform"/>
            <consortium name="The Broad Institute Genome Sequencing Center for Infectious Disease"/>
            <person name="Wu L."/>
            <person name="Ma J."/>
        </authorList>
    </citation>
    <scope>NUCLEOTIDE SEQUENCE [LARGE SCALE GENOMIC DNA]</scope>
    <source>
        <strain evidence="11">CCM 8927</strain>
    </source>
</reference>
<evidence type="ECO:0000313" key="11">
    <source>
        <dbReference type="Proteomes" id="UP001596288"/>
    </source>
</evidence>
<dbReference type="InterPro" id="IPR005720">
    <property type="entry name" value="Dihydroorotate_DH_cat"/>
</dbReference>
<evidence type="ECO:0000256" key="1">
    <source>
        <dbReference type="ARBA" id="ARBA00001917"/>
    </source>
</evidence>
<evidence type="ECO:0000256" key="5">
    <source>
        <dbReference type="ARBA" id="ARBA00022975"/>
    </source>
</evidence>
<keyword evidence="11" id="KW-1185">Reference proteome</keyword>
<dbReference type="Proteomes" id="UP001596288">
    <property type="component" value="Unassembled WGS sequence"/>
</dbReference>
<evidence type="ECO:0000256" key="2">
    <source>
        <dbReference type="ARBA" id="ARBA00004725"/>
    </source>
</evidence>
<comment type="cofactor">
    <cofactor evidence="1">
        <name>FMN</name>
        <dbReference type="ChEBI" id="CHEBI:58210"/>
    </cofactor>
</comment>
<dbReference type="NCBIfam" id="TIGR01036">
    <property type="entry name" value="pyrD_sub2"/>
    <property type="match status" value="1"/>
</dbReference>
<dbReference type="InterPro" id="IPR013785">
    <property type="entry name" value="Aldolase_TIM"/>
</dbReference>
<evidence type="ECO:0000256" key="6">
    <source>
        <dbReference type="ARBA" id="ARBA00023002"/>
    </source>
</evidence>
<keyword evidence="4" id="KW-0288">FMN</keyword>
<dbReference type="Gene3D" id="3.20.20.70">
    <property type="entry name" value="Aldolase class I"/>
    <property type="match status" value="1"/>
</dbReference>
<evidence type="ECO:0000259" key="9">
    <source>
        <dbReference type="Pfam" id="PF01180"/>
    </source>
</evidence>
<proteinExistence type="predicted"/>
<protein>
    <recommendedName>
        <fullName evidence="8">Dihydroorotate dehydrogenase (quinone)</fullName>
        <ecNumber evidence="8">1.3.5.2</ecNumber>
    </recommendedName>
</protein>
<dbReference type="EMBL" id="JBHSSF010000011">
    <property type="protein sequence ID" value="MFC6176078.1"/>
    <property type="molecule type" value="Genomic_DNA"/>
</dbReference>
<dbReference type="RefSeq" id="WP_223876454.1">
    <property type="nucleotide sequence ID" value="NZ_BJDF01000002.1"/>
</dbReference>
<dbReference type="CDD" id="cd04738">
    <property type="entry name" value="DHOD_2_like"/>
    <property type="match status" value="1"/>
</dbReference>
<keyword evidence="3" id="KW-0285">Flavoprotein</keyword>
<organism evidence="10 11">
    <name type="scientific">Companilactobacillus huachuanensis</name>
    <dbReference type="NCBI Taxonomy" id="2559914"/>
    <lineage>
        <taxon>Bacteria</taxon>
        <taxon>Bacillati</taxon>
        <taxon>Bacillota</taxon>
        <taxon>Bacilli</taxon>
        <taxon>Lactobacillales</taxon>
        <taxon>Lactobacillaceae</taxon>
        <taxon>Companilactobacillus</taxon>
    </lineage>
</organism>
<feature type="domain" description="Dihydroorotate dehydrogenase catalytic" evidence="9">
    <location>
        <begin position="52"/>
        <end position="335"/>
    </location>
</feature>
<comment type="caution">
    <text evidence="10">The sequence shown here is derived from an EMBL/GenBank/DDBJ whole genome shotgun (WGS) entry which is preliminary data.</text>
</comment>
<sequence length="384" mass="42108">MMDLYKLVRPVIFKVDPEIDHHIVATGLKIFNQTPQVLRTMFQTKQHSNLGLTVKGVTFDSPIGIAAGFDKKAEFYNSLGALGAGFVEIGSITKNGQPGNKKKRIFRLPADQAIINRMGLNNLGVEETRKHLANTPKHVKIGISVAPGHGLDSDSMIDEMVDNIAQIHSFGDYIALNQSCPNQKGVTTLQEIPVAKKLLQKIHNLHIKEPVFCKFGNDITPEKLIELLNEVGSLMDGIILTNTAANPSPIHDNLRSEHKNEGGGLSGKPIFKKSLSLTKAIHQVFPDLPIMFSGGVFTPEDARAALLAGASLVQVYTGFIYNGPTMINQINNYLSKNNVLQKLTYSPKISETPVRDNEDIIVTDINNDKKIELDANSGASFHEE</sequence>
<keyword evidence="6 10" id="KW-0560">Oxidoreductase</keyword>
<dbReference type="PANTHER" id="PTHR48109">
    <property type="entry name" value="DIHYDROOROTATE DEHYDROGENASE (QUINONE), MITOCHONDRIAL-RELATED"/>
    <property type="match status" value="1"/>
</dbReference>
<dbReference type="Pfam" id="PF01180">
    <property type="entry name" value="DHO_dh"/>
    <property type="match status" value="1"/>
</dbReference>
<evidence type="ECO:0000256" key="4">
    <source>
        <dbReference type="ARBA" id="ARBA00022643"/>
    </source>
</evidence>
<evidence type="ECO:0000256" key="7">
    <source>
        <dbReference type="ARBA" id="ARBA00023136"/>
    </source>
</evidence>
<gene>
    <name evidence="10" type="ORF">ACFQAV_04470</name>
</gene>
<keyword evidence="7" id="KW-0472">Membrane</keyword>
<comment type="pathway">
    <text evidence="2">Pyrimidine metabolism; UMP biosynthesis via de novo pathway.</text>
</comment>
<dbReference type="SUPFAM" id="SSF51395">
    <property type="entry name" value="FMN-linked oxidoreductases"/>
    <property type="match status" value="1"/>
</dbReference>
<dbReference type="InterPro" id="IPR005719">
    <property type="entry name" value="Dihydroorotate_DH_2"/>
</dbReference>
<evidence type="ECO:0000256" key="8">
    <source>
        <dbReference type="NCBIfam" id="TIGR01036"/>
    </source>
</evidence>
<dbReference type="InterPro" id="IPR050074">
    <property type="entry name" value="DHO_dehydrogenase"/>
</dbReference>
<dbReference type="PANTHER" id="PTHR48109:SF4">
    <property type="entry name" value="DIHYDROOROTATE DEHYDROGENASE (QUINONE), MITOCHONDRIAL"/>
    <property type="match status" value="1"/>
</dbReference>
<dbReference type="NCBIfam" id="NF003652">
    <property type="entry name" value="PRK05286.2-5"/>
    <property type="match status" value="1"/>
</dbReference>